<dbReference type="InterPro" id="IPR027417">
    <property type="entry name" value="P-loop_NTPase"/>
</dbReference>
<keyword evidence="2" id="KW-0378">Hydrolase</keyword>
<dbReference type="AlphaFoldDB" id="D6RLP3"/>
<dbReference type="KEGG" id="cci:CC1G_14236"/>
<dbReference type="InParanoid" id="D6RLP3"/>
<dbReference type="OMA" id="RAKTLCI"/>
<accession>D6RLP3</accession>
<dbReference type="Pfam" id="PF13087">
    <property type="entry name" value="AAA_12"/>
    <property type="match status" value="1"/>
</dbReference>
<keyword evidence="3" id="KW-0347">Helicase</keyword>
<sequence length="353" mass="39576">MWTPTGATPVTADSQQDEEALLEAANVVVQLTENFRHVTFSYGKEKSIHVWFVRLNPDLGEFVSTIYSRQFKPQKVQARRLALVLQEIPQMDATQTGVDRSILIKVRDFLLGLSKVMLRVPQNILRTPRRRLEDTFKATTTASGTDKKLGLDLGHYPVSLSLVRLKTLSSRSDQFGYETHVHGEAAVAAALIACIRYCCPEDDIFVATPHRIQREAVKAALVRMKSANAQRKRDSLDYAFARMSIGQEPMYNITVDTIERLQGSEASFVICLFSLPDSHTNDLGFLLERRRLNVAISRAKTLCVLVASPQVLSPPVTVFANEQTAKGFAFLKAYEERAWSYDISVNVDTINVP</sequence>
<keyword evidence="4" id="KW-0067">ATP-binding</keyword>
<keyword evidence="1" id="KW-0547">Nucleotide-binding</keyword>
<evidence type="ECO:0000256" key="4">
    <source>
        <dbReference type="ARBA" id="ARBA00022840"/>
    </source>
</evidence>
<dbReference type="PANTHER" id="PTHR43788">
    <property type="entry name" value="DNA2/NAM7 HELICASE FAMILY MEMBER"/>
    <property type="match status" value="1"/>
</dbReference>
<organism evidence="6 7">
    <name type="scientific">Coprinopsis cinerea (strain Okayama-7 / 130 / ATCC MYA-4618 / FGSC 9003)</name>
    <name type="common">Inky cap fungus</name>
    <name type="synonym">Hormographiella aspergillata</name>
    <dbReference type="NCBI Taxonomy" id="240176"/>
    <lineage>
        <taxon>Eukaryota</taxon>
        <taxon>Fungi</taxon>
        <taxon>Dikarya</taxon>
        <taxon>Basidiomycota</taxon>
        <taxon>Agaricomycotina</taxon>
        <taxon>Agaricomycetes</taxon>
        <taxon>Agaricomycetidae</taxon>
        <taxon>Agaricales</taxon>
        <taxon>Agaricineae</taxon>
        <taxon>Psathyrellaceae</taxon>
        <taxon>Coprinopsis</taxon>
    </lineage>
</organism>
<dbReference type="VEuPathDB" id="FungiDB:CC1G_14236"/>
<dbReference type="GO" id="GO:0043139">
    <property type="term" value="F:5'-3' DNA helicase activity"/>
    <property type="evidence" value="ECO:0007669"/>
    <property type="project" value="TreeGrafter"/>
</dbReference>
<evidence type="ECO:0000259" key="5">
    <source>
        <dbReference type="Pfam" id="PF13087"/>
    </source>
</evidence>
<dbReference type="InterPro" id="IPR050534">
    <property type="entry name" value="Coronavir_polyprotein_1ab"/>
</dbReference>
<protein>
    <recommendedName>
        <fullName evidence="5">DNA2/NAM7 helicase-like C-terminal domain-containing protein</fullName>
    </recommendedName>
</protein>
<evidence type="ECO:0000256" key="3">
    <source>
        <dbReference type="ARBA" id="ARBA00022806"/>
    </source>
</evidence>
<dbReference type="eggNOG" id="ENOG502RSF1">
    <property type="taxonomic scope" value="Eukaryota"/>
</dbReference>
<dbReference type="EMBL" id="AACS02000003">
    <property type="protein sequence ID" value="EFI28211.1"/>
    <property type="molecule type" value="Genomic_DNA"/>
</dbReference>
<comment type="caution">
    <text evidence="6">The sequence shown here is derived from an EMBL/GenBank/DDBJ whole genome shotgun (WGS) entry which is preliminary data.</text>
</comment>
<dbReference type="Gene3D" id="3.40.50.300">
    <property type="entry name" value="P-loop containing nucleotide triphosphate hydrolases"/>
    <property type="match status" value="1"/>
</dbReference>
<keyword evidence="7" id="KW-1185">Reference proteome</keyword>
<dbReference type="GeneID" id="9379996"/>
<evidence type="ECO:0000256" key="1">
    <source>
        <dbReference type="ARBA" id="ARBA00022741"/>
    </source>
</evidence>
<dbReference type="GO" id="GO:0005524">
    <property type="term" value="F:ATP binding"/>
    <property type="evidence" value="ECO:0007669"/>
    <property type="project" value="UniProtKB-KW"/>
</dbReference>
<dbReference type="Proteomes" id="UP000001861">
    <property type="component" value="Unassembled WGS sequence"/>
</dbReference>
<dbReference type="GO" id="GO:0016787">
    <property type="term" value="F:hydrolase activity"/>
    <property type="evidence" value="ECO:0007669"/>
    <property type="project" value="UniProtKB-KW"/>
</dbReference>
<evidence type="ECO:0000313" key="7">
    <source>
        <dbReference type="Proteomes" id="UP000001861"/>
    </source>
</evidence>
<dbReference type="SUPFAM" id="SSF52540">
    <property type="entry name" value="P-loop containing nucleoside triphosphate hydrolases"/>
    <property type="match status" value="1"/>
</dbReference>
<evidence type="ECO:0000256" key="2">
    <source>
        <dbReference type="ARBA" id="ARBA00022801"/>
    </source>
</evidence>
<dbReference type="RefSeq" id="XP_002911705.1">
    <property type="nucleotide sequence ID" value="XM_002911659.1"/>
</dbReference>
<evidence type="ECO:0000313" key="6">
    <source>
        <dbReference type="EMBL" id="EFI28211.1"/>
    </source>
</evidence>
<reference evidence="6 7" key="1">
    <citation type="journal article" date="2010" name="Proc. Natl. Acad. Sci. U.S.A.">
        <title>Insights into evolution of multicellular fungi from the assembled chromosomes of the mushroom Coprinopsis cinerea (Coprinus cinereus).</title>
        <authorList>
            <person name="Stajich J.E."/>
            <person name="Wilke S.K."/>
            <person name="Ahren D."/>
            <person name="Au C.H."/>
            <person name="Birren B.W."/>
            <person name="Borodovsky M."/>
            <person name="Burns C."/>
            <person name="Canback B."/>
            <person name="Casselton L.A."/>
            <person name="Cheng C.K."/>
            <person name="Deng J."/>
            <person name="Dietrich F.S."/>
            <person name="Fargo D.C."/>
            <person name="Farman M.L."/>
            <person name="Gathman A.C."/>
            <person name="Goldberg J."/>
            <person name="Guigo R."/>
            <person name="Hoegger P.J."/>
            <person name="Hooker J.B."/>
            <person name="Huggins A."/>
            <person name="James T.Y."/>
            <person name="Kamada T."/>
            <person name="Kilaru S."/>
            <person name="Kodira C."/>
            <person name="Kues U."/>
            <person name="Kupfer D."/>
            <person name="Kwan H.S."/>
            <person name="Lomsadze A."/>
            <person name="Li W."/>
            <person name="Lilly W.W."/>
            <person name="Ma L.J."/>
            <person name="Mackey A.J."/>
            <person name="Manning G."/>
            <person name="Martin F."/>
            <person name="Muraguchi H."/>
            <person name="Natvig D.O."/>
            <person name="Palmerini H."/>
            <person name="Ramesh M.A."/>
            <person name="Rehmeyer C.J."/>
            <person name="Roe B.A."/>
            <person name="Shenoy N."/>
            <person name="Stanke M."/>
            <person name="Ter-Hovhannisyan V."/>
            <person name="Tunlid A."/>
            <person name="Velagapudi R."/>
            <person name="Vision T.J."/>
            <person name="Zeng Q."/>
            <person name="Zolan M.E."/>
            <person name="Pukkila P.J."/>
        </authorList>
    </citation>
    <scope>NUCLEOTIDE SEQUENCE [LARGE SCALE GENOMIC DNA]</scope>
    <source>
        <strain evidence="7">Okayama-7 / 130 / ATCC MYA-4618 / FGSC 9003</strain>
    </source>
</reference>
<dbReference type="PANTHER" id="PTHR43788:SF8">
    <property type="entry name" value="DNA-BINDING PROTEIN SMUBP-2"/>
    <property type="match status" value="1"/>
</dbReference>
<dbReference type="HOGENOM" id="CLU_070854_0_0_1"/>
<dbReference type="STRING" id="240176.D6RLP3"/>
<dbReference type="InterPro" id="IPR041679">
    <property type="entry name" value="DNA2/NAM7-like_C"/>
</dbReference>
<gene>
    <name evidence="6" type="ORF">CC1G_14236</name>
</gene>
<dbReference type="OrthoDB" id="6513042at2759"/>
<feature type="domain" description="DNA2/NAM7 helicase-like C-terminal" evidence="5">
    <location>
        <begin position="177"/>
        <end position="308"/>
    </location>
</feature>
<proteinExistence type="predicted"/>
<name>D6RLP3_COPC7</name>